<dbReference type="PROSITE" id="PS50006">
    <property type="entry name" value="FHA_DOMAIN"/>
    <property type="match status" value="1"/>
</dbReference>
<dbReference type="AlphaFoldDB" id="A0A919V4T8"/>
<keyword evidence="1" id="KW-0597">Phosphoprotein</keyword>
<dbReference type="EMBL" id="BOOW01000007">
    <property type="protein sequence ID" value="GII90843.1"/>
    <property type="molecule type" value="Genomic_DNA"/>
</dbReference>
<proteinExistence type="predicted"/>
<comment type="caution">
    <text evidence="3">The sequence shown here is derived from an EMBL/GenBank/DDBJ whole genome shotgun (WGS) entry which is preliminary data.</text>
</comment>
<organism evidence="3 4">
    <name type="scientific">Sinosporangium siamense</name>
    <dbReference type="NCBI Taxonomy" id="1367973"/>
    <lineage>
        <taxon>Bacteria</taxon>
        <taxon>Bacillati</taxon>
        <taxon>Actinomycetota</taxon>
        <taxon>Actinomycetes</taxon>
        <taxon>Streptosporangiales</taxon>
        <taxon>Streptosporangiaceae</taxon>
        <taxon>Sinosporangium</taxon>
    </lineage>
</organism>
<gene>
    <name evidence="3" type="ORF">Ssi02_10740</name>
</gene>
<dbReference type="InterPro" id="IPR008984">
    <property type="entry name" value="SMAD_FHA_dom_sf"/>
</dbReference>
<evidence type="ECO:0000313" key="4">
    <source>
        <dbReference type="Proteomes" id="UP000606172"/>
    </source>
</evidence>
<dbReference type="SUPFAM" id="SSF49879">
    <property type="entry name" value="SMAD/FHA domain"/>
    <property type="match status" value="1"/>
</dbReference>
<feature type="domain" description="FHA" evidence="2">
    <location>
        <begin position="255"/>
        <end position="307"/>
    </location>
</feature>
<dbReference type="Gene3D" id="2.60.200.20">
    <property type="match status" value="1"/>
</dbReference>
<keyword evidence="4" id="KW-1185">Reference proteome</keyword>
<dbReference type="RefSeq" id="WP_204021626.1">
    <property type="nucleotide sequence ID" value="NZ_BOOW01000007.1"/>
</dbReference>
<accession>A0A919V4T8</accession>
<evidence type="ECO:0000259" key="2">
    <source>
        <dbReference type="PROSITE" id="PS50006"/>
    </source>
</evidence>
<dbReference type="InterPro" id="IPR000253">
    <property type="entry name" value="FHA_dom"/>
</dbReference>
<evidence type="ECO:0000256" key="1">
    <source>
        <dbReference type="ARBA" id="ARBA00022553"/>
    </source>
</evidence>
<name>A0A919V4T8_9ACTN</name>
<sequence length="387" mass="43497">MSIDRHLTLDVNSADFIVDMANVVRNDGLLTMRRADLSRLVALVNGLKQFTRDETVKIYAVCDRSVLRDGNLTADERAMLTSWFENGLIEVLRTADDRVLELRNVSSLPVISDDNFGDYHRTYPWLSGNRDAFYSPYSVDGGTISIRRRIIRVLAEREIARKEEEALLLQAGLYDRRDAGPRRDLLNRLWKCPEQDCPMFGPGHAIPTHRRGVVRCPAHELPLIDLGPRPARTQLKVKVDGDVVARFTLAVGESTTVGRAPLNNGVALARWLEGTPAIYKVSRSHVEISREAVAVVVRDLSTNGTRVRKAGRGGDIIKLRPRQARPLRHGEEVLLHDLVTLSMSGREFAFADDEVGVHDPVPPALRQATMVENRRFIPSKQPRRGKR</sequence>
<dbReference type="Proteomes" id="UP000606172">
    <property type="component" value="Unassembled WGS sequence"/>
</dbReference>
<reference evidence="3" key="1">
    <citation type="submission" date="2021-01" db="EMBL/GenBank/DDBJ databases">
        <title>Whole genome shotgun sequence of Sinosporangium siamense NBRC 109515.</title>
        <authorList>
            <person name="Komaki H."/>
            <person name="Tamura T."/>
        </authorList>
    </citation>
    <scope>NUCLEOTIDE SEQUENCE</scope>
    <source>
        <strain evidence="3">NBRC 109515</strain>
    </source>
</reference>
<evidence type="ECO:0000313" key="3">
    <source>
        <dbReference type="EMBL" id="GII90843.1"/>
    </source>
</evidence>
<protein>
    <recommendedName>
        <fullName evidence="2">FHA domain-containing protein</fullName>
    </recommendedName>
</protein>
<dbReference type="Pfam" id="PF00498">
    <property type="entry name" value="FHA"/>
    <property type="match status" value="1"/>
</dbReference>